<gene>
    <name evidence="1" type="ORF">DFP95_12134</name>
</gene>
<dbReference type="AlphaFoldDB" id="A0A3D9HZ24"/>
<organism evidence="1 2">
    <name type="scientific">Cohnella lupini</name>
    <dbReference type="NCBI Taxonomy" id="1294267"/>
    <lineage>
        <taxon>Bacteria</taxon>
        <taxon>Bacillati</taxon>
        <taxon>Bacillota</taxon>
        <taxon>Bacilli</taxon>
        <taxon>Bacillales</taxon>
        <taxon>Paenibacillaceae</taxon>
        <taxon>Cohnella</taxon>
    </lineage>
</organism>
<dbReference type="EMBL" id="QRDY01000021">
    <property type="protein sequence ID" value="RED54778.1"/>
    <property type="molecule type" value="Genomic_DNA"/>
</dbReference>
<proteinExistence type="predicted"/>
<dbReference type="Proteomes" id="UP000256869">
    <property type="component" value="Unassembled WGS sequence"/>
</dbReference>
<name>A0A3D9HZ24_9BACL</name>
<comment type="caution">
    <text evidence="1">The sequence shown here is derived from an EMBL/GenBank/DDBJ whole genome shotgun (WGS) entry which is preliminary data.</text>
</comment>
<accession>A0A3D9HZ24</accession>
<keyword evidence="2" id="KW-1185">Reference proteome</keyword>
<protein>
    <submittedName>
        <fullName evidence="1">Uncharacterized protein</fullName>
    </submittedName>
</protein>
<sequence>MVGGITVNITIKELCKQIKKSRYFIWTLVDGVHYLTNRHWAIKYAELPREVLIQLFTKYAAIPEEGKTIIYDWNFGDTVHDKPVNVAKVFDDHSVNALPGVVTAFIKSHNDLNMRVINFDGKYVLVNNEYLKMLNDYQNSTPHGKGMNSAILFNDNTFMVLPYRTTTDTAGDIQLLNDLLVS</sequence>
<evidence type="ECO:0000313" key="1">
    <source>
        <dbReference type="EMBL" id="RED54778.1"/>
    </source>
</evidence>
<reference evidence="1 2" key="1">
    <citation type="submission" date="2018-07" db="EMBL/GenBank/DDBJ databases">
        <title>Genomic Encyclopedia of Type Strains, Phase III (KMG-III): the genomes of soil and plant-associated and newly described type strains.</title>
        <authorList>
            <person name="Whitman W."/>
        </authorList>
    </citation>
    <scope>NUCLEOTIDE SEQUENCE [LARGE SCALE GENOMIC DNA]</scope>
    <source>
        <strain evidence="1 2">CECT 8236</strain>
    </source>
</reference>
<evidence type="ECO:0000313" key="2">
    <source>
        <dbReference type="Proteomes" id="UP000256869"/>
    </source>
</evidence>